<dbReference type="EMBL" id="KQ964575">
    <property type="protein sequence ID" value="KXN68445.1"/>
    <property type="molecule type" value="Genomic_DNA"/>
</dbReference>
<evidence type="ECO:0000256" key="4">
    <source>
        <dbReference type="ARBA" id="ARBA00022989"/>
    </source>
</evidence>
<dbReference type="GO" id="GO:0005886">
    <property type="term" value="C:plasma membrane"/>
    <property type="evidence" value="ECO:0007669"/>
    <property type="project" value="UniProtKB-SubCell"/>
</dbReference>
<keyword evidence="2" id="KW-1003">Cell membrane</keyword>
<dbReference type="Gene3D" id="1.20.1070.10">
    <property type="entry name" value="Rhodopsin 7-helix transmembrane proteins"/>
    <property type="match status" value="1"/>
</dbReference>
<gene>
    <name evidence="10" type="ORF">CONCODRAFT_9291</name>
</gene>
<accession>A0A137P082</accession>
<comment type="subcellular location">
    <subcellularLocation>
        <location evidence="1">Cell membrane</location>
        <topology evidence="1">Multi-pass membrane protein</topology>
    </subcellularLocation>
</comment>
<organism evidence="10 11">
    <name type="scientific">Conidiobolus coronatus (strain ATCC 28846 / CBS 209.66 / NRRL 28638)</name>
    <name type="common">Delacroixia coronata</name>
    <dbReference type="NCBI Taxonomy" id="796925"/>
    <lineage>
        <taxon>Eukaryota</taxon>
        <taxon>Fungi</taxon>
        <taxon>Fungi incertae sedis</taxon>
        <taxon>Zoopagomycota</taxon>
        <taxon>Entomophthoromycotina</taxon>
        <taxon>Entomophthoromycetes</taxon>
        <taxon>Entomophthorales</taxon>
        <taxon>Ancylistaceae</taxon>
        <taxon>Conidiobolus</taxon>
    </lineage>
</organism>
<protein>
    <submittedName>
        <fullName evidence="10">Family A G protein-coupled receptor-like protein</fullName>
    </submittedName>
</protein>
<evidence type="ECO:0000256" key="5">
    <source>
        <dbReference type="ARBA" id="ARBA00023040"/>
    </source>
</evidence>
<keyword evidence="5" id="KW-0297">G-protein coupled receptor</keyword>
<keyword evidence="3" id="KW-0812">Transmembrane</keyword>
<evidence type="ECO:0000256" key="1">
    <source>
        <dbReference type="ARBA" id="ARBA00004651"/>
    </source>
</evidence>
<evidence type="ECO:0000256" key="3">
    <source>
        <dbReference type="ARBA" id="ARBA00022692"/>
    </source>
</evidence>
<name>A0A137P082_CONC2</name>
<evidence type="ECO:0000259" key="9">
    <source>
        <dbReference type="PROSITE" id="PS50262"/>
    </source>
</evidence>
<feature type="domain" description="G-protein coupled receptors family 1 profile" evidence="9">
    <location>
        <begin position="22"/>
        <end position="277"/>
    </location>
</feature>
<reference evidence="10 11" key="1">
    <citation type="journal article" date="2015" name="Genome Biol. Evol.">
        <title>Phylogenomic analyses indicate that early fungi evolved digesting cell walls of algal ancestors of land plants.</title>
        <authorList>
            <person name="Chang Y."/>
            <person name="Wang S."/>
            <person name="Sekimoto S."/>
            <person name="Aerts A.L."/>
            <person name="Choi C."/>
            <person name="Clum A."/>
            <person name="LaButti K.M."/>
            <person name="Lindquist E.A."/>
            <person name="Yee Ngan C."/>
            <person name="Ohm R.A."/>
            <person name="Salamov A.A."/>
            <person name="Grigoriev I.V."/>
            <person name="Spatafora J.W."/>
            <person name="Berbee M.L."/>
        </authorList>
    </citation>
    <scope>NUCLEOTIDE SEQUENCE [LARGE SCALE GENOMIC DNA]</scope>
    <source>
        <strain evidence="10 11">NRRL 28638</strain>
    </source>
</reference>
<keyword evidence="4" id="KW-1133">Transmembrane helix</keyword>
<proteinExistence type="predicted"/>
<dbReference type="Proteomes" id="UP000070444">
    <property type="component" value="Unassembled WGS sequence"/>
</dbReference>
<evidence type="ECO:0000313" key="10">
    <source>
        <dbReference type="EMBL" id="KXN68445.1"/>
    </source>
</evidence>
<dbReference type="InterPro" id="IPR017452">
    <property type="entry name" value="GPCR_Rhodpsn_7TM"/>
</dbReference>
<sequence>MKLITEVGLWLFITQGLMGILLNCSLLSILNFTKQTNTEVGTMGAISFVDLIYSICILGFSVARLNFNYVVKPYDHYLCALSASVLPNVCMCSLDLITLLAVIRYLKASKDTTVSAWTLTPIIALVVGSTVIPAAAAAPFSAYMRLKSEIFCTYAPTPMLKILKMYMFFKFCFCVVTLIICYIKVLISYRKTKKNKRVRFDTSGLNDETEKVGIILEAQTRVTVRYSAVMVLYLLVLLPELGSAISYAAYPRPIDAWEEFIISFLEGFLVVINPIFVLVVHRETWAFILGTLAFKKKRKGRVHNVDYYQHVNPYSRFRY</sequence>
<keyword evidence="8" id="KW-0807">Transducer</keyword>
<evidence type="ECO:0000256" key="6">
    <source>
        <dbReference type="ARBA" id="ARBA00023136"/>
    </source>
</evidence>
<keyword evidence="11" id="KW-1185">Reference proteome</keyword>
<dbReference type="PANTHER" id="PTHR24228:SF59">
    <property type="entry name" value="NEUROPEPTIDE RECEPTOR 15"/>
    <property type="match status" value="1"/>
</dbReference>
<evidence type="ECO:0000256" key="2">
    <source>
        <dbReference type="ARBA" id="ARBA00022475"/>
    </source>
</evidence>
<evidence type="ECO:0000256" key="7">
    <source>
        <dbReference type="ARBA" id="ARBA00023170"/>
    </source>
</evidence>
<keyword evidence="7 10" id="KW-0675">Receptor</keyword>
<keyword evidence="6" id="KW-0472">Membrane</keyword>
<evidence type="ECO:0000256" key="8">
    <source>
        <dbReference type="ARBA" id="ARBA00023224"/>
    </source>
</evidence>
<dbReference type="AlphaFoldDB" id="A0A137P082"/>
<dbReference type="GO" id="GO:0004930">
    <property type="term" value="F:G protein-coupled receptor activity"/>
    <property type="evidence" value="ECO:0007669"/>
    <property type="project" value="UniProtKB-KW"/>
</dbReference>
<dbReference type="PANTHER" id="PTHR24228">
    <property type="entry name" value="B2 BRADYKININ RECEPTOR/ANGIOTENSIN II RECEPTOR"/>
    <property type="match status" value="1"/>
</dbReference>
<dbReference type="PROSITE" id="PS50262">
    <property type="entry name" value="G_PROTEIN_RECEP_F1_2"/>
    <property type="match status" value="1"/>
</dbReference>
<dbReference type="SUPFAM" id="SSF81321">
    <property type="entry name" value="Family A G protein-coupled receptor-like"/>
    <property type="match status" value="1"/>
</dbReference>
<evidence type="ECO:0000313" key="11">
    <source>
        <dbReference type="Proteomes" id="UP000070444"/>
    </source>
</evidence>